<evidence type="ECO:0000256" key="1">
    <source>
        <dbReference type="ARBA" id="ARBA00005695"/>
    </source>
</evidence>
<feature type="signal peptide" evidence="5">
    <location>
        <begin position="1"/>
        <end position="25"/>
    </location>
</feature>
<evidence type="ECO:0000256" key="2">
    <source>
        <dbReference type="ARBA" id="ARBA00022448"/>
    </source>
</evidence>
<feature type="chain" id="PRO_5039530866" evidence="5">
    <location>
        <begin position="26"/>
        <end position="602"/>
    </location>
</feature>
<dbReference type="PANTHER" id="PTHR30290:SF9">
    <property type="entry name" value="OLIGOPEPTIDE-BINDING PROTEIN APPA"/>
    <property type="match status" value="1"/>
</dbReference>
<dbReference type="InterPro" id="IPR000914">
    <property type="entry name" value="SBP_5_dom"/>
</dbReference>
<reference evidence="7 9" key="1">
    <citation type="submission" date="2017-03" db="EMBL/GenBank/DDBJ databases">
        <title>The whole genome sequencing and assembly of Lysinibacillus sphaericus DSM 28T strain.</title>
        <authorList>
            <person name="Lee Y.-J."/>
            <person name="Yi H."/>
            <person name="Bahn Y.-S."/>
            <person name="Kim J.F."/>
            <person name="Lee D.-W."/>
        </authorList>
    </citation>
    <scope>NUCLEOTIDE SEQUENCE [LARGE SCALE GENOMIC DNA]</scope>
    <source>
        <strain evidence="7 9">DSM 28</strain>
    </source>
</reference>
<dbReference type="EMBL" id="CP019980">
    <property type="protein sequence ID" value="AVK98080.1"/>
    <property type="molecule type" value="Genomic_DNA"/>
</dbReference>
<evidence type="ECO:0000256" key="3">
    <source>
        <dbReference type="ARBA" id="ARBA00022729"/>
    </source>
</evidence>
<evidence type="ECO:0000313" key="8">
    <source>
        <dbReference type="EMBL" id="SUV15974.1"/>
    </source>
</evidence>
<accession>A0A2S0K3Y3</accession>
<dbReference type="PANTHER" id="PTHR30290">
    <property type="entry name" value="PERIPLASMIC BINDING COMPONENT OF ABC TRANSPORTER"/>
    <property type="match status" value="1"/>
</dbReference>
<sequence>MTKKWLITVVTLTILLLLTACKSSDKEQASEAKDGNDKPAQTEDNKVDTSTLPFEVTNEGDAVQDGTLHVGLVTDSPFKGVFSWEYYSDVYDAEIMAYATNSLFVLDEDFLITDKGIAKLDVDAANKKVLITIQGDVKWSDGTPLTADDLIYPYEIIGHPDYEGVRYDDDFKNIIGADEYHDGKANTIAGIKKIDDKSIEIALKKVSPAIYSGGDGLWGYAAPKHQLASIAVKDLISSDAVRKNPITLGPFKFDNIVNGESVQFVANEHYYKGKPKIEKVVVQVVPSTSVGEALKTGKFDLTSEFRANQYDSIKNLTNISILGRPELSYSYLGFKLGHYDQEKGENVYDEKAKMNDADLRKAIAYAMDIETVTDKFYQGLRVRANSLIPPAFKSYYDDTLEGYYYNPEKAKELLDAAGYKDTDGDGIREDKDGNKFAIRLAAIAGSDTDEAIVEYYRQNWRDVGLDVQLTTGRLLEFNNFYDKVQADDPEIDMYMAAWGTGTNPSPAGLYSKGATFNYSRYVSDDLTKLLNNIDSEAALDAHYRAQAFRAWQVYMNDKAMVIPMYFRTEIIPVNKRIKHYTIQYGNTTEQQNIELLAETPLK</sequence>
<evidence type="ECO:0000313" key="9">
    <source>
        <dbReference type="Proteomes" id="UP000238825"/>
    </source>
</evidence>
<protein>
    <submittedName>
        <fullName evidence="8">Family 5 extracellular solute-binding protein</fullName>
    </submittedName>
    <submittedName>
        <fullName evidence="7">Oligopeptide ABC transporter substrate-binding protein</fullName>
    </submittedName>
</protein>
<keyword evidence="3 5" id="KW-0732">Signal</keyword>
<feature type="domain" description="Solute-binding protein family 5" evidence="6">
    <location>
        <begin position="121"/>
        <end position="515"/>
    </location>
</feature>
<proteinExistence type="inferred from homology"/>
<dbReference type="PROSITE" id="PS51257">
    <property type="entry name" value="PROKAR_LIPOPROTEIN"/>
    <property type="match status" value="1"/>
</dbReference>
<dbReference type="Gene3D" id="3.10.105.10">
    <property type="entry name" value="Dipeptide-binding Protein, Domain 3"/>
    <property type="match status" value="1"/>
</dbReference>
<dbReference type="GeneID" id="48278135"/>
<evidence type="ECO:0000259" key="6">
    <source>
        <dbReference type="Pfam" id="PF00496"/>
    </source>
</evidence>
<dbReference type="GO" id="GO:1904680">
    <property type="term" value="F:peptide transmembrane transporter activity"/>
    <property type="evidence" value="ECO:0007669"/>
    <property type="project" value="TreeGrafter"/>
</dbReference>
<dbReference type="Proteomes" id="UP000238825">
    <property type="component" value="Chromosome"/>
</dbReference>
<evidence type="ECO:0000256" key="4">
    <source>
        <dbReference type="SAM" id="MobiDB-lite"/>
    </source>
</evidence>
<evidence type="ECO:0000313" key="10">
    <source>
        <dbReference type="Proteomes" id="UP000255295"/>
    </source>
</evidence>
<dbReference type="PIRSF" id="PIRSF002741">
    <property type="entry name" value="MppA"/>
    <property type="match status" value="1"/>
</dbReference>
<dbReference type="Gene3D" id="3.40.190.10">
    <property type="entry name" value="Periplasmic binding protein-like II"/>
    <property type="match status" value="1"/>
</dbReference>
<feature type="region of interest" description="Disordered" evidence="4">
    <location>
        <begin position="28"/>
        <end position="50"/>
    </location>
</feature>
<dbReference type="GO" id="GO:0042597">
    <property type="term" value="C:periplasmic space"/>
    <property type="evidence" value="ECO:0007669"/>
    <property type="project" value="UniProtKB-ARBA"/>
</dbReference>
<dbReference type="GO" id="GO:0015833">
    <property type="term" value="P:peptide transport"/>
    <property type="evidence" value="ECO:0007669"/>
    <property type="project" value="TreeGrafter"/>
</dbReference>
<gene>
    <name evidence="8" type="primary">appA_2</name>
    <name evidence="7" type="ORF">LS41612_18170</name>
    <name evidence="8" type="ORF">NCTC10338_01048</name>
</gene>
<dbReference type="InterPro" id="IPR030678">
    <property type="entry name" value="Peptide/Ni-bd"/>
</dbReference>
<keyword evidence="2" id="KW-0813">Transport</keyword>
<dbReference type="Pfam" id="PF00496">
    <property type="entry name" value="SBP_bac_5"/>
    <property type="match status" value="1"/>
</dbReference>
<dbReference type="Proteomes" id="UP000255295">
    <property type="component" value="Unassembled WGS sequence"/>
</dbReference>
<evidence type="ECO:0000313" key="7">
    <source>
        <dbReference type="EMBL" id="AVK98080.1"/>
    </source>
</evidence>
<evidence type="ECO:0000256" key="5">
    <source>
        <dbReference type="SAM" id="SignalP"/>
    </source>
</evidence>
<organism evidence="7 9">
    <name type="scientific">Lysinibacillus sphaericus</name>
    <name type="common">Bacillus sphaericus</name>
    <dbReference type="NCBI Taxonomy" id="1421"/>
    <lineage>
        <taxon>Bacteria</taxon>
        <taxon>Bacillati</taxon>
        <taxon>Bacillota</taxon>
        <taxon>Bacilli</taxon>
        <taxon>Bacillales</taxon>
        <taxon>Bacillaceae</taxon>
        <taxon>Lysinibacillus</taxon>
    </lineage>
</organism>
<dbReference type="AlphaFoldDB" id="A0A2S0K3Y3"/>
<dbReference type="EMBL" id="UFSZ01000001">
    <property type="protein sequence ID" value="SUV15974.1"/>
    <property type="molecule type" value="Genomic_DNA"/>
</dbReference>
<dbReference type="InterPro" id="IPR039424">
    <property type="entry name" value="SBP_5"/>
</dbReference>
<feature type="compositionally biased region" description="Basic and acidic residues" evidence="4">
    <location>
        <begin position="28"/>
        <end position="47"/>
    </location>
</feature>
<reference evidence="8 10" key="2">
    <citation type="submission" date="2018-06" db="EMBL/GenBank/DDBJ databases">
        <authorList>
            <consortium name="Pathogen Informatics"/>
            <person name="Doyle S."/>
        </authorList>
    </citation>
    <scope>NUCLEOTIDE SEQUENCE [LARGE SCALE GENOMIC DNA]</scope>
    <source>
        <strain evidence="8 10">NCTC10338</strain>
    </source>
</reference>
<dbReference type="GO" id="GO:0043190">
    <property type="term" value="C:ATP-binding cassette (ABC) transporter complex"/>
    <property type="evidence" value="ECO:0007669"/>
    <property type="project" value="InterPro"/>
</dbReference>
<name>A0A2S0K3Y3_LYSSH</name>
<dbReference type="RefSeq" id="WP_024362101.1">
    <property type="nucleotide sequence ID" value="NZ_BJNS01000017.1"/>
</dbReference>
<dbReference type="CDD" id="cd08510">
    <property type="entry name" value="PBP2_Lactococcal_OppA_like"/>
    <property type="match status" value="1"/>
</dbReference>
<dbReference type="SUPFAM" id="SSF53850">
    <property type="entry name" value="Periplasmic binding protein-like II"/>
    <property type="match status" value="1"/>
</dbReference>
<comment type="similarity">
    <text evidence="1">Belongs to the bacterial solute-binding protein 5 family.</text>
</comment>